<keyword evidence="2" id="KW-0547">Nucleotide-binding</keyword>
<dbReference type="GO" id="GO:0016747">
    <property type="term" value="F:acyltransferase activity, transferring groups other than amino-acyl groups"/>
    <property type="evidence" value="ECO:0007669"/>
    <property type="project" value="InterPro"/>
</dbReference>
<dbReference type="SMART" id="SM00881">
    <property type="entry name" value="CoA_binding"/>
    <property type="match status" value="1"/>
</dbReference>
<proteinExistence type="predicted"/>
<feature type="domain" description="N-acetyltransferase" evidence="4">
    <location>
        <begin position="740"/>
        <end position="893"/>
    </location>
</feature>
<dbReference type="SUPFAM" id="SSF52210">
    <property type="entry name" value="Succinyl-CoA synthetase domains"/>
    <property type="match status" value="2"/>
</dbReference>
<keyword evidence="3" id="KW-0067">ATP-binding</keyword>
<dbReference type="Pfam" id="PF13607">
    <property type="entry name" value="Succ_CoA_lig"/>
    <property type="match status" value="1"/>
</dbReference>
<evidence type="ECO:0000313" key="6">
    <source>
        <dbReference type="Proteomes" id="UP000664417"/>
    </source>
</evidence>
<dbReference type="EMBL" id="JAFREP010000034">
    <property type="protein sequence ID" value="MBO1322359.1"/>
    <property type="molecule type" value="Genomic_DNA"/>
</dbReference>
<dbReference type="Pfam" id="PF13380">
    <property type="entry name" value="CoA_binding_2"/>
    <property type="match status" value="1"/>
</dbReference>
<sequence length="922" mass="102033">MSTRHLRYFFRPKSIAVIGASARHENLGSVVLRNLIDAGYEGELFVVNQRGYARVQNKPCFAKVRHLPKVPSMAIICTPPTTVPRLVRQLGRFGVKAALILMGGLSRTQSRSGRPLKDSVYAAAERYGVRVLGPNSLGILVPGHRMNASYAHLNVKPGNVAYVGQSGIMGSAMIDWAHGRGIGFSHFLTLGDAVDVEITDIIDYLAGDPNTKTILLHLERITSAAGFISAVRAASRSKLVLAVKSGRVAEAQETPAVPPSGILSTDQVYDAVFHRAGVLRVHSTDEMFDALATLSAAKKLRGERLAIISNGVGPSVLATDGLVLNGGRLAKVSEETIKRLAKILPAFWTRRNPIDLSAAANEVRYARVMEIVAADPGVDALLVMYAPTQAAPPIAVARAVAETAKNIDRPVLVSWIGLTSVRESRELFDSMGVPQYFTPDKAVRAFMHMVHNNRHQAVLLETPPALTDKSSLDRAKVPEIIDRAKKERRNLLHVREVRDILTAFDVPFVDTRFSENVDELCEAAADLGYPVALKFLHSANTRPFWYQAAGNRPFRGIVLAIDSEARLRAAAGRLVERARERYRDGRGLGYAVQTMRSGMGYIQLNVAVTRDPVFGPLLLFGEGGPPTAVMSDRRIGLPPLNIALARDLVRGAWVYSLIQAFGDRSDVLLDELCKILVHLSQLVVDNPEIEGLEVNPLLMNRDGLIALDGMCRLGEPRASLIQAYPEELRELAVTRKGRRVELRPIRGEDEPAHAEFARRLSRESIRFRFFHHRTSIGHTEMARLTQIDYDREMAFIATEGIKGVSHTLAVIRIWIDADNISCEFAIIVRDDLAGEGLGSMLMRKMIDYARARGILIMTGTVLPENEPMLRLASRHDFQSRYNSDEGVMEIWLPLNEPANEWQRRRMRIPGSYNPDEDDEDDD</sequence>
<reference evidence="5" key="1">
    <citation type="submission" date="2021-03" db="EMBL/GenBank/DDBJ databases">
        <authorList>
            <person name="Wang G."/>
        </authorList>
    </citation>
    <scope>NUCLEOTIDE SEQUENCE</scope>
    <source>
        <strain evidence="5">KCTC 12899</strain>
    </source>
</reference>
<keyword evidence="6" id="KW-1185">Reference proteome</keyword>
<evidence type="ECO:0000256" key="3">
    <source>
        <dbReference type="ARBA" id="ARBA00022840"/>
    </source>
</evidence>
<dbReference type="Pfam" id="PF19045">
    <property type="entry name" value="Ligase_CoA_2"/>
    <property type="match status" value="1"/>
</dbReference>
<organism evidence="5 6">
    <name type="scientific">Acanthopleuribacter pedis</name>
    <dbReference type="NCBI Taxonomy" id="442870"/>
    <lineage>
        <taxon>Bacteria</taxon>
        <taxon>Pseudomonadati</taxon>
        <taxon>Acidobacteriota</taxon>
        <taxon>Holophagae</taxon>
        <taxon>Acanthopleuribacterales</taxon>
        <taxon>Acanthopleuribacteraceae</taxon>
        <taxon>Acanthopleuribacter</taxon>
    </lineage>
</organism>
<dbReference type="PANTHER" id="PTHR43334:SF1">
    <property type="entry name" value="3-HYDROXYPROPIONATE--COA LIGASE [ADP-FORMING]"/>
    <property type="match status" value="1"/>
</dbReference>
<name>A0A8J7QDW1_9BACT</name>
<evidence type="ECO:0000313" key="5">
    <source>
        <dbReference type="EMBL" id="MBO1322359.1"/>
    </source>
</evidence>
<dbReference type="PANTHER" id="PTHR43334">
    <property type="entry name" value="ACETATE--COA LIGASE [ADP-FORMING]"/>
    <property type="match status" value="1"/>
</dbReference>
<dbReference type="SUPFAM" id="SSF55729">
    <property type="entry name" value="Acyl-CoA N-acyltransferases (Nat)"/>
    <property type="match status" value="1"/>
</dbReference>
<dbReference type="InterPro" id="IPR043938">
    <property type="entry name" value="Ligase_CoA_dom"/>
</dbReference>
<dbReference type="Gene3D" id="3.40.50.720">
    <property type="entry name" value="NAD(P)-binding Rossmann-like Domain"/>
    <property type="match status" value="1"/>
</dbReference>
<dbReference type="AlphaFoldDB" id="A0A8J7QDW1"/>
<dbReference type="Gene3D" id="3.40.630.30">
    <property type="match status" value="1"/>
</dbReference>
<dbReference type="PROSITE" id="PS51186">
    <property type="entry name" value="GNAT"/>
    <property type="match status" value="1"/>
</dbReference>
<evidence type="ECO:0000259" key="4">
    <source>
        <dbReference type="PROSITE" id="PS51186"/>
    </source>
</evidence>
<dbReference type="Gene3D" id="3.30.470.20">
    <property type="entry name" value="ATP-grasp fold, B domain"/>
    <property type="match status" value="1"/>
</dbReference>
<dbReference type="InterPro" id="IPR016102">
    <property type="entry name" value="Succinyl-CoA_synth-like"/>
</dbReference>
<dbReference type="GO" id="GO:0005524">
    <property type="term" value="F:ATP binding"/>
    <property type="evidence" value="ECO:0007669"/>
    <property type="project" value="UniProtKB-KW"/>
</dbReference>
<dbReference type="GO" id="GO:0043758">
    <property type="term" value="F:acetate-CoA ligase (ADP-forming) activity"/>
    <property type="evidence" value="ECO:0007669"/>
    <property type="project" value="InterPro"/>
</dbReference>
<dbReference type="SUPFAM" id="SSF51735">
    <property type="entry name" value="NAD(P)-binding Rossmann-fold domains"/>
    <property type="match status" value="1"/>
</dbReference>
<dbReference type="InterPro" id="IPR003781">
    <property type="entry name" value="CoA-bd"/>
</dbReference>
<dbReference type="Proteomes" id="UP000664417">
    <property type="component" value="Unassembled WGS sequence"/>
</dbReference>
<protein>
    <submittedName>
        <fullName evidence="5">GNAT family N-acetyltransferase</fullName>
    </submittedName>
</protein>
<evidence type="ECO:0000256" key="2">
    <source>
        <dbReference type="ARBA" id="ARBA00022741"/>
    </source>
</evidence>
<dbReference type="Pfam" id="PF13549">
    <property type="entry name" value="ATP-grasp_5"/>
    <property type="match status" value="1"/>
</dbReference>
<dbReference type="InterPro" id="IPR036291">
    <property type="entry name" value="NAD(P)-bd_dom_sf"/>
</dbReference>
<evidence type="ECO:0000256" key="1">
    <source>
        <dbReference type="ARBA" id="ARBA00022598"/>
    </source>
</evidence>
<dbReference type="Pfam" id="PF00583">
    <property type="entry name" value="Acetyltransf_1"/>
    <property type="match status" value="1"/>
</dbReference>
<keyword evidence="1" id="KW-0436">Ligase</keyword>
<gene>
    <name evidence="5" type="ORF">J3U88_28055</name>
</gene>
<dbReference type="InterPro" id="IPR051538">
    <property type="entry name" value="Acyl-CoA_Synth/Transferase"/>
</dbReference>
<accession>A0A8J7QDW1</accession>
<dbReference type="InterPro" id="IPR000182">
    <property type="entry name" value="GNAT_dom"/>
</dbReference>
<dbReference type="Gene3D" id="3.30.1490.20">
    <property type="entry name" value="ATP-grasp fold, A domain"/>
    <property type="match status" value="1"/>
</dbReference>
<dbReference type="InterPro" id="IPR016181">
    <property type="entry name" value="Acyl_CoA_acyltransferase"/>
</dbReference>
<dbReference type="InterPro" id="IPR013815">
    <property type="entry name" value="ATP_grasp_subdomain_1"/>
</dbReference>
<dbReference type="RefSeq" id="WP_207862332.1">
    <property type="nucleotide sequence ID" value="NZ_JAFREP010000034.1"/>
</dbReference>
<dbReference type="SUPFAM" id="SSF56059">
    <property type="entry name" value="Glutathione synthetase ATP-binding domain-like"/>
    <property type="match status" value="1"/>
</dbReference>
<comment type="caution">
    <text evidence="5">The sequence shown here is derived from an EMBL/GenBank/DDBJ whole genome shotgun (WGS) entry which is preliminary data.</text>
</comment>
<dbReference type="InterPro" id="IPR032875">
    <property type="entry name" value="Succ_CoA_lig_flav_dom"/>
</dbReference>
<dbReference type="Gene3D" id="3.40.50.261">
    <property type="entry name" value="Succinyl-CoA synthetase domains"/>
    <property type="match status" value="2"/>
</dbReference>